<accession>A0A5J4RJM5</accession>
<dbReference type="EMBL" id="SNRY01001076">
    <property type="protein sequence ID" value="KAA6333754.1"/>
    <property type="molecule type" value="Genomic_DNA"/>
</dbReference>
<dbReference type="AlphaFoldDB" id="A0A5J4RJM5"/>
<dbReference type="GO" id="GO:0015562">
    <property type="term" value="F:efflux transmembrane transporter activity"/>
    <property type="evidence" value="ECO:0007669"/>
    <property type="project" value="TreeGrafter"/>
</dbReference>
<name>A0A5J4RJM5_9ZZZZ</name>
<proteinExistence type="predicted"/>
<dbReference type="PROSITE" id="PS51257">
    <property type="entry name" value="PROKAR_LIPOPROTEIN"/>
    <property type="match status" value="1"/>
</dbReference>
<comment type="caution">
    <text evidence="2">The sequence shown here is derived from an EMBL/GenBank/DDBJ whole genome shotgun (WGS) entry which is preliminary data.</text>
</comment>
<dbReference type="Gene3D" id="1.10.287.470">
    <property type="entry name" value="Helix hairpin bin"/>
    <property type="match status" value="1"/>
</dbReference>
<reference evidence="2" key="1">
    <citation type="submission" date="2019-03" db="EMBL/GenBank/DDBJ databases">
        <title>Single cell metagenomics reveals metabolic interactions within the superorganism composed of flagellate Streblomastix strix and complex community of Bacteroidetes bacteria on its surface.</title>
        <authorList>
            <person name="Treitli S.C."/>
            <person name="Kolisko M."/>
            <person name="Husnik F."/>
            <person name="Keeling P."/>
            <person name="Hampl V."/>
        </authorList>
    </citation>
    <scope>NUCLEOTIDE SEQUENCE</scope>
    <source>
        <strain evidence="2">STM</strain>
    </source>
</reference>
<evidence type="ECO:0000313" key="2">
    <source>
        <dbReference type="EMBL" id="KAA6333754.1"/>
    </source>
</evidence>
<sequence length="363" mass="40453">MKKINYFLGFLVCLTLLSSCGKKQDRVKPERKDITEAVFASGVLLPENLYNLTAQNDGYLVKLDFKEGDVVQAGEVLAITENKQIDYSAQSANAILSIANANISSDAPALKQAEANLLQAKQQLAQNKKQTDRYQKLYETQSVSKLDFENTQLAFENAQSSLMAAQENLNLLKQQAQQDFILQKSQADINNLSRKNNEICAVIGGTIYNKYKQLGDYVRKGDIIAEIGSTQSFYAKLNIDESQISKISPEQPVVLQFNTNKNRNLRGVVDEIYPAFDEQTQSFYVKALFTDSLDFKVSGTQLQANIITAERKDVLVIPRSYLGYGNKVKTKTKGIATVQTGFISTDWVEITAGLDENTIIELP</sequence>
<dbReference type="PANTHER" id="PTHR30469">
    <property type="entry name" value="MULTIDRUG RESISTANCE PROTEIN MDTA"/>
    <property type="match status" value="1"/>
</dbReference>
<feature type="domain" description="Multidrug resistance protein MdtA-like barrel-sandwich hybrid" evidence="1">
    <location>
        <begin position="51"/>
        <end position="222"/>
    </location>
</feature>
<dbReference type="Pfam" id="PF25917">
    <property type="entry name" value="BSH_RND"/>
    <property type="match status" value="1"/>
</dbReference>
<gene>
    <name evidence="2" type="ORF">EZS27_017867</name>
</gene>
<dbReference type="Gene3D" id="2.40.30.170">
    <property type="match status" value="1"/>
</dbReference>
<protein>
    <submittedName>
        <fullName evidence="2">Multidrug resistance protein MdtA</fullName>
    </submittedName>
</protein>
<evidence type="ECO:0000259" key="1">
    <source>
        <dbReference type="Pfam" id="PF25917"/>
    </source>
</evidence>
<organism evidence="2">
    <name type="scientific">termite gut metagenome</name>
    <dbReference type="NCBI Taxonomy" id="433724"/>
    <lineage>
        <taxon>unclassified sequences</taxon>
        <taxon>metagenomes</taxon>
        <taxon>organismal metagenomes</taxon>
    </lineage>
</organism>
<dbReference type="GO" id="GO:1990281">
    <property type="term" value="C:efflux pump complex"/>
    <property type="evidence" value="ECO:0007669"/>
    <property type="project" value="TreeGrafter"/>
</dbReference>
<dbReference type="SUPFAM" id="SSF111369">
    <property type="entry name" value="HlyD-like secretion proteins"/>
    <property type="match status" value="1"/>
</dbReference>
<dbReference type="InterPro" id="IPR058625">
    <property type="entry name" value="MdtA-like_BSH"/>
</dbReference>